<evidence type="ECO:0000256" key="1">
    <source>
        <dbReference type="ARBA" id="ARBA00003868"/>
    </source>
</evidence>
<dbReference type="Gene3D" id="1.10.8.1210">
    <property type="match status" value="2"/>
</dbReference>
<feature type="domain" description="Glutamate/phenylalanine/leucine/valine/L-tryptophan dehydrogenase C-terminal" evidence="10">
    <location>
        <begin position="190"/>
        <end position="420"/>
    </location>
</feature>
<feature type="binding site" evidence="7">
    <location>
        <position position="101"/>
    </location>
    <ligand>
        <name>substrate</name>
    </ligand>
</feature>
<keyword evidence="7" id="KW-0520">NAD</keyword>
<dbReference type="CDD" id="cd01076">
    <property type="entry name" value="NAD_bind_1_Glu_DH"/>
    <property type="match status" value="1"/>
</dbReference>
<dbReference type="OrthoDB" id="9803297at2"/>
<evidence type="ECO:0000313" key="11">
    <source>
        <dbReference type="EMBL" id="TPG58342.1"/>
    </source>
</evidence>
<dbReference type="FunFam" id="3.40.50.10860:FF:000003">
    <property type="entry name" value="Glutamate dehydrogenase"/>
    <property type="match status" value="1"/>
</dbReference>
<evidence type="ECO:0000256" key="3">
    <source>
        <dbReference type="ARBA" id="ARBA00023002"/>
    </source>
</evidence>
<dbReference type="Gene3D" id="3.40.50.720">
    <property type="entry name" value="NAD(P)-binding Rossmann-like Domain"/>
    <property type="match status" value="1"/>
</dbReference>
<evidence type="ECO:0000256" key="5">
    <source>
        <dbReference type="PIRNR" id="PIRNR000185"/>
    </source>
</evidence>
<dbReference type="AlphaFoldDB" id="A0A502G9P1"/>
<feature type="site" description="Important for catalysis" evidence="8">
    <location>
        <position position="153"/>
    </location>
</feature>
<dbReference type="GO" id="GO:0000166">
    <property type="term" value="F:nucleotide binding"/>
    <property type="evidence" value="ECO:0007669"/>
    <property type="project" value="UniProtKB-KW"/>
</dbReference>
<evidence type="ECO:0000256" key="7">
    <source>
        <dbReference type="PIRSR" id="PIRSR000185-2"/>
    </source>
</evidence>
<keyword evidence="7" id="KW-0547">Nucleotide-binding</keyword>
<protein>
    <recommendedName>
        <fullName evidence="5">Glutamate dehydrogenase</fullName>
    </recommendedName>
</protein>
<accession>A0A502G9P1</accession>
<evidence type="ECO:0000259" key="10">
    <source>
        <dbReference type="SMART" id="SM00839"/>
    </source>
</evidence>
<sequence length="423" mass="45977">MSVLSYVSSDKDSAWATYLSQVDRVLPYLGELTHWADTLRHPKRALIVDIPLEMDDGSVRHFEGYRVQHNLSRGPGKGGVRYHPDVTLEEVMALSAWMTIKSAVLNLPFGGAKGGIRVDPRELSAKELERLTRRYTSEIGSIIGPQQDIPAPDVGTNAQVMAWMMDTYSMNTGATTTGVVTGKPIHLGGSLGRVKATGRGVFVTGKATAERIGLALPGARVAVQGFGNVGGVAAELFVAEGAQVVAVQDHSATLFNEQGLDIAALQEYQQAHGSIAGFPQARVITHEAFWEVEFEILIPAALEGQITPERAQRLTCKLVLEGANGPTFPAADDILRQRGIVVVPDVICNAGGVTVSYFEWVQDFSSFFWSEDEINQRLDRIMQEALAAVWQKADSLGITLRTAAYAVACERILMARKERGLYP</sequence>
<reference evidence="11 12" key="1">
    <citation type="journal article" date="2019" name="Environ. Microbiol.">
        <title>Species interactions and distinct microbial communities in high Arctic permafrost affected cryosols are associated with the CH4 and CO2 gas fluxes.</title>
        <authorList>
            <person name="Altshuler I."/>
            <person name="Hamel J."/>
            <person name="Turney S."/>
            <person name="Magnuson E."/>
            <person name="Levesque R."/>
            <person name="Greer C."/>
            <person name="Whyte L.G."/>
        </authorList>
    </citation>
    <scope>NUCLEOTIDE SEQUENCE [LARGE SCALE GENOMIC DNA]</scope>
    <source>
        <strain evidence="11 12">E4</strain>
    </source>
</reference>
<dbReference type="PANTHER" id="PTHR11606:SF13">
    <property type="entry name" value="GLUTAMATE DEHYDROGENASE 1, MITOCHONDRIAL"/>
    <property type="match status" value="1"/>
</dbReference>
<feature type="binding site" evidence="7">
    <location>
        <position position="356"/>
    </location>
    <ligand>
        <name>substrate</name>
    </ligand>
</feature>
<feature type="active site" description="Proton donor" evidence="6">
    <location>
        <position position="113"/>
    </location>
</feature>
<comment type="similarity">
    <text evidence="2 5 9">Belongs to the Glu/Leu/Phe/Val dehydrogenases family.</text>
</comment>
<dbReference type="SMART" id="SM00839">
    <property type="entry name" value="ELFV_dehydrog"/>
    <property type="match status" value="1"/>
</dbReference>
<dbReference type="Proteomes" id="UP000317663">
    <property type="component" value="Unassembled WGS sequence"/>
</dbReference>
<dbReference type="RefSeq" id="WP_140474381.1">
    <property type="nucleotide sequence ID" value="NZ_RCZD01000011.1"/>
</dbReference>
<comment type="catalytic activity">
    <reaction evidence="4">
        <text>L-glutamate + NADP(+) + H2O = 2-oxoglutarate + NH4(+) + NADPH + H(+)</text>
        <dbReference type="Rhea" id="RHEA:11612"/>
        <dbReference type="ChEBI" id="CHEBI:15377"/>
        <dbReference type="ChEBI" id="CHEBI:15378"/>
        <dbReference type="ChEBI" id="CHEBI:16810"/>
        <dbReference type="ChEBI" id="CHEBI:28938"/>
        <dbReference type="ChEBI" id="CHEBI:29985"/>
        <dbReference type="ChEBI" id="CHEBI:57783"/>
        <dbReference type="ChEBI" id="CHEBI:58349"/>
        <dbReference type="EC" id="1.4.1.4"/>
    </reaction>
</comment>
<comment type="function">
    <text evidence="1">Catalyzes the reversible oxidative deamination of glutamate to alpha-ketoglutarate and ammonia.</text>
</comment>
<dbReference type="InterPro" id="IPR033524">
    <property type="entry name" value="Glu/Leu/Phe/Val_DH_AS"/>
</dbReference>
<dbReference type="PROSITE" id="PS00074">
    <property type="entry name" value="GLFV_DEHYDROGENASE"/>
    <property type="match status" value="1"/>
</dbReference>
<dbReference type="InterPro" id="IPR014362">
    <property type="entry name" value="Glu_DH"/>
</dbReference>
<dbReference type="SUPFAM" id="SSF53223">
    <property type="entry name" value="Aminoacid dehydrogenase-like, N-terminal domain"/>
    <property type="match status" value="1"/>
</dbReference>
<dbReference type="Pfam" id="PF02812">
    <property type="entry name" value="ELFV_dehydrog_N"/>
    <property type="match status" value="1"/>
</dbReference>
<name>A0A502G9P1_9GAMM</name>
<evidence type="ECO:0000313" key="12">
    <source>
        <dbReference type="Proteomes" id="UP000317663"/>
    </source>
</evidence>
<dbReference type="SUPFAM" id="SSF51735">
    <property type="entry name" value="NAD(P)-binding Rossmann-fold domains"/>
    <property type="match status" value="1"/>
</dbReference>
<dbReference type="PANTHER" id="PTHR11606">
    <property type="entry name" value="GLUTAMATE DEHYDROGENASE"/>
    <property type="match status" value="1"/>
</dbReference>
<evidence type="ECO:0000256" key="2">
    <source>
        <dbReference type="ARBA" id="ARBA00006382"/>
    </source>
</evidence>
<dbReference type="GO" id="GO:0004354">
    <property type="term" value="F:glutamate dehydrogenase (NADP+) activity"/>
    <property type="evidence" value="ECO:0007669"/>
    <property type="project" value="UniProtKB-EC"/>
</dbReference>
<dbReference type="InterPro" id="IPR036291">
    <property type="entry name" value="NAD(P)-bd_dom_sf"/>
</dbReference>
<dbReference type="PRINTS" id="PR00082">
    <property type="entry name" value="GLFDHDRGNASE"/>
</dbReference>
<dbReference type="InterPro" id="IPR006097">
    <property type="entry name" value="Glu/Leu/Phe/Val/Trp_DH_dimer"/>
</dbReference>
<feature type="binding site" evidence="7">
    <location>
        <position position="77"/>
    </location>
    <ligand>
        <name>substrate</name>
    </ligand>
</feature>
<keyword evidence="12" id="KW-1185">Reference proteome</keyword>
<dbReference type="PIRSF" id="PIRSF000185">
    <property type="entry name" value="Glu_DH"/>
    <property type="match status" value="1"/>
</dbReference>
<dbReference type="EMBL" id="RCZD01000011">
    <property type="protein sequence ID" value="TPG58342.1"/>
    <property type="molecule type" value="Genomic_DNA"/>
</dbReference>
<keyword evidence="3 5" id="KW-0560">Oxidoreductase</keyword>
<feature type="binding site" evidence="7">
    <location>
        <position position="197"/>
    </location>
    <ligand>
        <name>NAD(+)</name>
        <dbReference type="ChEBI" id="CHEBI:57540"/>
    </ligand>
</feature>
<dbReference type="InterPro" id="IPR006095">
    <property type="entry name" value="Glu/Leu/Phe/Val/Trp_DH"/>
</dbReference>
<dbReference type="InterPro" id="IPR046346">
    <property type="entry name" value="Aminoacid_DH-like_N_sf"/>
</dbReference>
<evidence type="ECO:0000256" key="4">
    <source>
        <dbReference type="ARBA" id="ARBA00048584"/>
    </source>
</evidence>
<dbReference type="GO" id="GO:0006538">
    <property type="term" value="P:L-glutamate catabolic process"/>
    <property type="evidence" value="ECO:0007669"/>
    <property type="project" value="TreeGrafter"/>
</dbReference>
<evidence type="ECO:0000256" key="9">
    <source>
        <dbReference type="RuleBase" id="RU004417"/>
    </source>
</evidence>
<evidence type="ECO:0000256" key="6">
    <source>
        <dbReference type="PIRSR" id="PIRSR000185-1"/>
    </source>
</evidence>
<dbReference type="InterPro" id="IPR033922">
    <property type="entry name" value="NAD_bind_Glu_DH"/>
</dbReference>
<dbReference type="Pfam" id="PF00208">
    <property type="entry name" value="ELFV_dehydrog"/>
    <property type="match status" value="1"/>
</dbReference>
<organism evidence="11 12">
    <name type="scientific">Ewingella americana</name>
    <dbReference type="NCBI Taxonomy" id="41202"/>
    <lineage>
        <taxon>Bacteria</taxon>
        <taxon>Pseudomonadati</taxon>
        <taxon>Pseudomonadota</taxon>
        <taxon>Gammaproteobacteria</taxon>
        <taxon>Enterobacterales</taxon>
        <taxon>Yersiniaceae</taxon>
        <taxon>Ewingella</taxon>
    </lineage>
</organism>
<comment type="caution">
    <text evidence="11">The sequence shown here is derived from an EMBL/GenBank/DDBJ whole genome shotgun (WGS) entry which is preliminary data.</text>
</comment>
<dbReference type="Gene3D" id="3.40.50.10860">
    <property type="entry name" value="Leucine Dehydrogenase, chain A, domain 1"/>
    <property type="match status" value="1"/>
</dbReference>
<gene>
    <name evidence="11" type="ORF">EAH77_19060</name>
</gene>
<dbReference type="GO" id="GO:0004352">
    <property type="term" value="F:glutamate dehydrogenase (NAD+) activity"/>
    <property type="evidence" value="ECO:0007669"/>
    <property type="project" value="TreeGrafter"/>
</dbReference>
<proteinExistence type="inferred from homology"/>
<evidence type="ECO:0000256" key="8">
    <source>
        <dbReference type="PIRSR" id="PIRSR000185-3"/>
    </source>
</evidence>
<dbReference type="InterPro" id="IPR006096">
    <property type="entry name" value="Glu/Leu/Phe/Val/Trp_DH_C"/>
</dbReference>
<feature type="binding site" evidence="7">
    <location>
        <position position="228"/>
    </location>
    <ligand>
        <name>NAD(+)</name>
        <dbReference type="ChEBI" id="CHEBI:57540"/>
    </ligand>
</feature>